<sequence length="554" mass="57829">MAHPIPLTAADPTRLGGWELLGRIGTGGQGVVYLGRPTARPVPAPRDSPDRVAVKLLHAQLLGNTGARERFVRELALLQRVAGFCTAQMLDADMAGDRPYIVSEYVPGRSLRHLVEEEGPRTGADLDRLAISSVTALSAIHRAGIVHRDFKPQNVLMGPDGPRVIDFGVARAFDTGATLTSQVVGTPAYMAPEQFTGRVRPSTDLFAWATTMLFAATGRHPFAGGPLPAVMYRIMHETPDLRVLPPPLADVAAACLAKNPKDRPTTEDVLLWLLGDHTPHPLNPSERRDSTTARYPPPFAQSETATTTPPLPRTAAEADPGTFRELDPRTTPFNRAPAPARADTTPPPPIGGDPSGADPGTFRELSPQPFTPNAAWPTPGTSTPSPPGAGGYGEADPGTVRELLPEATPFGGGAGVGWAGEGPEARPRPRVVGRGVAFGFGLVLAGLLAALDVVALAVLIAVPSLTEGDGGALLPVVASSFAVVAVVTLVAAILAWRGGRAATWTVMGARVVRVAMWGAWGALVDVDVVALAGHAALTGVVVLLLAVGLVRSPR</sequence>
<keyword evidence="3" id="KW-0418">Kinase</keyword>
<dbReference type="PANTHER" id="PTHR43289:SF34">
    <property type="entry name" value="SERINE_THREONINE-PROTEIN KINASE YBDM-RELATED"/>
    <property type="match status" value="1"/>
</dbReference>
<evidence type="ECO:0000256" key="3">
    <source>
        <dbReference type="ARBA" id="ARBA00022777"/>
    </source>
</evidence>
<comment type="caution">
    <text evidence="8">The sequence shown here is derived from an EMBL/GenBank/DDBJ whole genome shotgun (WGS) entry which is preliminary data.</text>
</comment>
<dbReference type="SUPFAM" id="SSF56112">
    <property type="entry name" value="Protein kinase-like (PK-like)"/>
    <property type="match status" value="1"/>
</dbReference>
<dbReference type="InterPro" id="IPR000719">
    <property type="entry name" value="Prot_kinase_dom"/>
</dbReference>
<feature type="domain" description="Protein kinase" evidence="7">
    <location>
        <begin position="18"/>
        <end position="283"/>
    </location>
</feature>
<evidence type="ECO:0000313" key="8">
    <source>
        <dbReference type="EMBL" id="GAA4241977.1"/>
    </source>
</evidence>
<feature type="transmembrane region" description="Helical" evidence="6">
    <location>
        <begin position="472"/>
        <end position="494"/>
    </location>
</feature>
<dbReference type="Proteomes" id="UP001501710">
    <property type="component" value="Unassembled WGS sequence"/>
</dbReference>
<dbReference type="InterPro" id="IPR008271">
    <property type="entry name" value="Ser/Thr_kinase_AS"/>
</dbReference>
<keyword evidence="1" id="KW-0808">Transferase</keyword>
<name>A0ABP8CPW6_9ACTN</name>
<accession>A0ABP8CPW6</accession>
<dbReference type="RefSeq" id="WP_344907184.1">
    <property type="nucleotide sequence ID" value="NZ_BAABAS010000029.1"/>
</dbReference>
<protein>
    <recommendedName>
        <fullName evidence="7">Protein kinase domain-containing protein</fullName>
    </recommendedName>
</protein>
<proteinExistence type="predicted"/>
<feature type="region of interest" description="Disordered" evidence="5">
    <location>
        <begin position="276"/>
        <end position="426"/>
    </location>
</feature>
<feature type="transmembrane region" description="Helical" evidence="6">
    <location>
        <begin position="529"/>
        <end position="550"/>
    </location>
</feature>
<keyword evidence="2" id="KW-0547">Nucleotide-binding</keyword>
<evidence type="ECO:0000256" key="6">
    <source>
        <dbReference type="SAM" id="Phobius"/>
    </source>
</evidence>
<keyword evidence="9" id="KW-1185">Reference proteome</keyword>
<feature type="transmembrane region" description="Helical" evidence="6">
    <location>
        <begin position="436"/>
        <end position="460"/>
    </location>
</feature>
<dbReference type="InterPro" id="IPR011009">
    <property type="entry name" value="Kinase-like_dom_sf"/>
</dbReference>
<dbReference type="CDD" id="cd14014">
    <property type="entry name" value="STKc_PknB_like"/>
    <property type="match status" value="1"/>
</dbReference>
<evidence type="ECO:0000256" key="5">
    <source>
        <dbReference type="SAM" id="MobiDB-lite"/>
    </source>
</evidence>
<feature type="compositionally biased region" description="Gly residues" evidence="5">
    <location>
        <begin position="410"/>
        <end position="420"/>
    </location>
</feature>
<keyword evidence="6" id="KW-0472">Membrane</keyword>
<evidence type="ECO:0000256" key="4">
    <source>
        <dbReference type="ARBA" id="ARBA00022840"/>
    </source>
</evidence>
<evidence type="ECO:0000313" key="9">
    <source>
        <dbReference type="Proteomes" id="UP001501710"/>
    </source>
</evidence>
<feature type="compositionally biased region" description="Low complexity" evidence="5">
    <location>
        <begin position="374"/>
        <end position="383"/>
    </location>
</feature>
<dbReference type="Gene3D" id="3.30.200.20">
    <property type="entry name" value="Phosphorylase Kinase, domain 1"/>
    <property type="match status" value="1"/>
</dbReference>
<dbReference type="PROSITE" id="PS00108">
    <property type="entry name" value="PROTEIN_KINASE_ST"/>
    <property type="match status" value="1"/>
</dbReference>
<dbReference type="EMBL" id="BAABAS010000029">
    <property type="protein sequence ID" value="GAA4241977.1"/>
    <property type="molecule type" value="Genomic_DNA"/>
</dbReference>
<keyword evidence="6" id="KW-0812">Transmembrane</keyword>
<dbReference type="PANTHER" id="PTHR43289">
    <property type="entry name" value="MITOGEN-ACTIVATED PROTEIN KINASE KINASE KINASE 20-RELATED"/>
    <property type="match status" value="1"/>
</dbReference>
<feature type="compositionally biased region" description="Low complexity" evidence="5">
    <location>
        <begin position="335"/>
        <end position="344"/>
    </location>
</feature>
<evidence type="ECO:0000256" key="2">
    <source>
        <dbReference type="ARBA" id="ARBA00022741"/>
    </source>
</evidence>
<keyword evidence="6" id="KW-1133">Transmembrane helix</keyword>
<evidence type="ECO:0000259" key="7">
    <source>
        <dbReference type="PROSITE" id="PS50011"/>
    </source>
</evidence>
<dbReference type="Pfam" id="PF00069">
    <property type="entry name" value="Pkinase"/>
    <property type="match status" value="1"/>
</dbReference>
<dbReference type="PROSITE" id="PS50011">
    <property type="entry name" value="PROTEIN_KINASE_DOM"/>
    <property type="match status" value="1"/>
</dbReference>
<keyword evidence="4" id="KW-0067">ATP-binding</keyword>
<reference evidence="9" key="1">
    <citation type="journal article" date="2019" name="Int. J. Syst. Evol. Microbiol.">
        <title>The Global Catalogue of Microorganisms (GCM) 10K type strain sequencing project: providing services to taxonomists for standard genome sequencing and annotation.</title>
        <authorList>
            <consortium name="The Broad Institute Genomics Platform"/>
            <consortium name="The Broad Institute Genome Sequencing Center for Infectious Disease"/>
            <person name="Wu L."/>
            <person name="Ma J."/>
        </authorList>
    </citation>
    <scope>NUCLEOTIDE SEQUENCE [LARGE SCALE GENOMIC DNA]</scope>
    <source>
        <strain evidence="9">JCM 17440</strain>
    </source>
</reference>
<dbReference type="Gene3D" id="1.10.510.10">
    <property type="entry name" value="Transferase(Phosphotransferase) domain 1"/>
    <property type="match status" value="1"/>
</dbReference>
<evidence type="ECO:0000256" key="1">
    <source>
        <dbReference type="ARBA" id="ARBA00022679"/>
    </source>
</evidence>
<gene>
    <name evidence="8" type="ORF">GCM10022254_73020</name>
</gene>
<organism evidence="8 9">
    <name type="scientific">Actinomadura meridiana</name>
    <dbReference type="NCBI Taxonomy" id="559626"/>
    <lineage>
        <taxon>Bacteria</taxon>
        <taxon>Bacillati</taxon>
        <taxon>Actinomycetota</taxon>
        <taxon>Actinomycetes</taxon>
        <taxon>Streptosporangiales</taxon>
        <taxon>Thermomonosporaceae</taxon>
        <taxon>Actinomadura</taxon>
    </lineage>
</organism>